<dbReference type="GO" id="GO:0016787">
    <property type="term" value="F:hydrolase activity"/>
    <property type="evidence" value="ECO:0007669"/>
    <property type="project" value="UniProtKB-KW"/>
</dbReference>
<evidence type="ECO:0000256" key="1">
    <source>
        <dbReference type="ARBA" id="ARBA00022801"/>
    </source>
</evidence>
<dbReference type="GO" id="GO:0005634">
    <property type="term" value="C:nucleus"/>
    <property type="evidence" value="ECO:0007669"/>
    <property type="project" value="TreeGrafter"/>
</dbReference>
<dbReference type="GO" id="GO:0005737">
    <property type="term" value="C:cytoplasm"/>
    <property type="evidence" value="ECO:0007669"/>
    <property type="project" value="TreeGrafter"/>
</dbReference>
<evidence type="ECO:0000313" key="4">
    <source>
        <dbReference type="Proteomes" id="UP001217918"/>
    </source>
</evidence>
<accession>A0AAD9HWV4</accession>
<dbReference type="PANTHER" id="PTHR48070:SF7">
    <property type="entry name" value="SERINE HYDROLASE FSH DOMAIN-CONTAINING PROTEIN-RELATED"/>
    <property type="match status" value="1"/>
</dbReference>
<sequence>MRILCLHGHGTSASIFKSQTVAFRNKLDKSFDFDFVDAPFHCAPAPGVKVMFDSGHYTWWPKASVHAIRAAHHWLDEYAAEHGPYDAVCCFSQGCSLVASYLLYHARETPTAPLPFRAAIFICGGLPLPVLEDLVPPGARALSPRAHAVNDETVRLLKARAGALTDLAAHPERIRRGRGLWDDTAGLLHDPLVMPPPDDVFGMDFTAMPPDLRIRIPTVHVYGAKDPRWPASVQLAHFCEDRRMYDHWGGHDIPRSTAVSDRMAELVRQLEREVAR</sequence>
<dbReference type="GO" id="GO:0019748">
    <property type="term" value="P:secondary metabolic process"/>
    <property type="evidence" value="ECO:0007669"/>
    <property type="project" value="TreeGrafter"/>
</dbReference>
<dbReference type="EMBL" id="JAQQPM010000001">
    <property type="protein sequence ID" value="KAK2067024.1"/>
    <property type="molecule type" value="Genomic_DNA"/>
</dbReference>
<keyword evidence="4" id="KW-1185">Reference proteome</keyword>
<dbReference type="Gene3D" id="3.40.50.1820">
    <property type="entry name" value="alpha/beta hydrolase"/>
    <property type="match status" value="1"/>
</dbReference>
<keyword evidence="1" id="KW-0378">Hydrolase</keyword>
<dbReference type="SUPFAM" id="SSF53474">
    <property type="entry name" value="alpha/beta-Hydrolases"/>
    <property type="match status" value="1"/>
</dbReference>
<comment type="caution">
    <text evidence="3">The sequence shown here is derived from an EMBL/GenBank/DDBJ whole genome shotgun (WGS) entry which is preliminary data.</text>
</comment>
<feature type="domain" description="Serine hydrolase" evidence="2">
    <location>
        <begin position="1"/>
        <end position="260"/>
    </location>
</feature>
<gene>
    <name evidence="3" type="ORF">P8C59_000793</name>
</gene>
<dbReference type="Pfam" id="PF03959">
    <property type="entry name" value="FSH1"/>
    <property type="match status" value="1"/>
</dbReference>
<evidence type="ECO:0000259" key="2">
    <source>
        <dbReference type="Pfam" id="PF03959"/>
    </source>
</evidence>
<reference evidence="3" key="1">
    <citation type="journal article" date="2023" name="Mol. Plant Microbe Interact.">
        <title>Elucidating the Obligate Nature and Biological Capacity of an Invasive Fungal Corn Pathogen.</title>
        <authorList>
            <person name="MacCready J.S."/>
            <person name="Roggenkamp E.M."/>
            <person name="Gdanetz K."/>
            <person name="Chilvers M.I."/>
        </authorList>
    </citation>
    <scope>NUCLEOTIDE SEQUENCE</scope>
    <source>
        <strain evidence="3">PM02</strain>
    </source>
</reference>
<evidence type="ECO:0000313" key="3">
    <source>
        <dbReference type="EMBL" id="KAK2067024.1"/>
    </source>
</evidence>
<dbReference type="InterPro" id="IPR005645">
    <property type="entry name" value="FSH-like_dom"/>
</dbReference>
<dbReference type="InterPro" id="IPR050593">
    <property type="entry name" value="LovG"/>
</dbReference>
<dbReference type="Proteomes" id="UP001217918">
    <property type="component" value="Unassembled WGS sequence"/>
</dbReference>
<organism evidence="3 4">
    <name type="scientific">Phyllachora maydis</name>
    <dbReference type="NCBI Taxonomy" id="1825666"/>
    <lineage>
        <taxon>Eukaryota</taxon>
        <taxon>Fungi</taxon>
        <taxon>Dikarya</taxon>
        <taxon>Ascomycota</taxon>
        <taxon>Pezizomycotina</taxon>
        <taxon>Sordariomycetes</taxon>
        <taxon>Sordariomycetidae</taxon>
        <taxon>Phyllachorales</taxon>
        <taxon>Phyllachoraceae</taxon>
        <taxon>Phyllachora</taxon>
    </lineage>
</organism>
<dbReference type="PANTHER" id="PTHR48070">
    <property type="entry name" value="ESTERASE OVCA2"/>
    <property type="match status" value="1"/>
</dbReference>
<dbReference type="InterPro" id="IPR029058">
    <property type="entry name" value="AB_hydrolase_fold"/>
</dbReference>
<name>A0AAD9HWV4_9PEZI</name>
<proteinExistence type="predicted"/>
<dbReference type="AlphaFoldDB" id="A0AAD9HWV4"/>
<protein>
    <recommendedName>
        <fullName evidence="2">Serine hydrolase domain-containing protein</fullName>
    </recommendedName>
</protein>